<reference evidence="3" key="1">
    <citation type="journal article" date="2014" name="Proc. Natl. Acad. Sci. U.S.A.">
        <title>Extensive sampling of basidiomycete genomes demonstrates inadequacy of the white-rot/brown-rot paradigm for wood decay fungi.</title>
        <authorList>
            <person name="Riley R."/>
            <person name="Salamov A.A."/>
            <person name="Brown D.W."/>
            <person name="Nagy L.G."/>
            <person name="Floudas D."/>
            <person name="Held B.W."/>
            <person name="Levasseur A."/>
            <person name="Lombard V."/>
            <person name="Morin E."/>
            <person name="Otillar R."/>
            <person name="Lindquist E.A."/>
            <person name="Sun H."/>
            <person name="LaButti K.M."/>
            <person name="Schmutz J."/>
            <person name="Jabbour D."/>
            <person name="Luo H."/>
            <person name="Baker S.E."/>
            <person name="Pisabarro A.G."/>
            <person name="Walton J.D."/>
            <person name="Blanchette R.A."/>
            <person name="Henrissat B."/>
            <person name="Martin F."/>
            <person name="Cullen D."/>
            <person name="Hibbett D.S."/>
            <person name="Grigoriev I.V."/>
        </authorList>
    </citation>
    <scope>NUCLEOTIDE SEQUENCE [LARGE SCALE GENOMIC DNA]</scope>
    <source>
        <strain evidence="3">CBS 339.88</strain>
    </source>
</reference>
<proteinExistence type="predicted"/>
<organism evidence="2 3">
    <name type="scientific">Galerina marginata (strain CBS 339.88)</name>
    <dbReference type="NCBI Taxonomy" id="685588"/>
    <lineage>
        <taxon>Eukaryota</taxon>
        <taxon>Fungi</taxon>
        <taxon>Dikarya</taxon>
        <taxon>Basidiomycota</taxon>
        <taxon>Agaricomycotina</taxon>
        <taxon>Agaricomycetes</taxon>
        <taxon>Agaricomycetidae</taxon>
        <taxon>Agaricales</taxon>
        <taxon>Agaricineae</taxon>
        <taxon>Strophariaceae</taxon>
        <taxon>Galerina</taxon>
    </lineage>
</organism>
<dbReference type="Proteomes" id="UP000027222">
    <property type="component" value="Unassembled WGS sequence"/>
</dbReference>
<feature type="compositionally biased region" description="Basic and acidic residues" evidence="1">
    <location>
        <begin position="130"/>
        <end position="153"/>
    </location>
</feature>
<feature type="region of interest" description="Disordered" evidence="1">
    <location>
        <begin position="129"/>
        <end position="167"/>
    </location>
</feature>
<sequence>MPEAAEYYSRAGIVPLGGQIIYRAYENRSFLYLEFVLLSSETSSTIASLDGLPVRSREPIRSIAENAKQQINRHQHWLILPSTTTTDLPSLPLGPSRPSTPQEHAKYPMHVQQRAARREPPFTLRVVGRRSNELGRKEGERQQGETLERETRPARSVPTTTLSPPPPKAILAFRAHKAPVASRAAARLLLLLRHKCSRLQQRLRRYSFARVRRTGWRRGSDIRCLLSLDPSHTPFLTFAFADRRRHSSTTPPPSSGTTSPSLDTHLPAPSAPSAYSPTPQAVTNREERTRMRRRSCLLALWPPHHLSPPTAPPGDVSQPAVHITRGLRCQGDDISDGMKWSRGCSNGQLLQPHCYSSR</sequence>
<protein>
    <submittedName>
        <fullName evidence="2">Uncharacterized protein</fullName>
    </submittedName>
</protein>
<gene>
    <name evidence="2" type="ORF">GALMADRAFT_132784</name>
</gene>
<keyword evidence="3" id="KW-1185">Reference proteome</keyword>
<accession>A0A067TJA9</accession>
<feature type="compositionally biased region" description="Low complexity" evidence="1">
    <location>
        <begin position="255"/>
        <end position="279"/>
    </location>
</feature>
<dbReference type="HOGENOM" id="CLU_773978_0_0_1"/>
<evidence type="ECO:0000256" key="1">
    <source>
        <dbReference type="SAM" id="MobiDB-lite"/>
    </source>
</evidence>
<evidence type="ECO:0000313" key="2">
    <source>
        <dbReference type="EMBL" id="KDR83320.1"/>
    </source>
</evidence>
<dbReference type="EMBL" id="KL142368">
    <property type="protein sequence ID" value="KDR83320.1"/>
    <property type="molecule type" value="Genomic_DNA"/>
</dbReference>
<name>A0A067TJA9_GALM3</name>
<feature type="region of interest" description="Disordered" evidence="1">
    <location>
        <begin position="243"/>
        <end position="289"/>
    </location>
</feature>
<dbReference type="AlphaFoldDB" id="A0A067TJA9"/>
<evidence type="ECO:0000313" key="3">
    <source>
        <dbReference type="Proteomes" id="UP000027222"/>
    </source>
</evidence>